<name>A0A0P6XTS4_9CHLR</name>
<gene>
    <name evidence="2" type="ORF">SE18_12405</name>
</gene>
<feature type="compositionally biased region" description="Basic and acidic residues" evidence="1">
    <location>
        <begin position="14"/>
        <end position="24"/>
    </location>
</feature>
<dbReference type="AlphaFoldDB" id="A0A0P6XTS4"/>
<evidence type="ECO:0000256" key="1">
    <source>
        <dbReference type="SAM" id="MobiDB-lite"/>
    </source>
</evidence>
<feature type="region of interest" description="Disordered" evidence="1">
    <location>
        <begin position="38"/>
        <end position="64"/>
    </location>
</feature>
<organism evidence="2 3">
    <name type="scientific">Herpetosiphon geysericola</name>
    <dbReference type="NCBI Taxonomy" id="70996"/>
    <lineage>
        <taxon>Bacteria</taxon>
        <taxon>Bacillati</taxon>
        <taxon>Chloroflexota</taxon>
        <taxon>Chloroflexia</taxon>
        <taxon>Herpetosiphonales</taxon>
        <taxon>Herpetosiphonaceae</taxon>
        <taxon>Herpetosiphon</taxon>
    </lineage>
</organism>
<evidence type="ECO:0000313" key="2">
    <source>
        <dbReference type="EMBL" id="KPL86761.1"/>
    </source>
</evidence>
<sequence length="64" mass="7093">MQGDENPLRLPPAEGRKGGERGFRDQVLEVRVWMSATGTAKATKHAKAGEMLSNDQRNQAQNWA</sequence>
<dbReference type="EMBL" id="LGKP01000021">
    <property type="protein sequence ID" value="KPL86761.1"/>
    <property type="molecule type" value="Genomic_DNA"/>
</dbReference>
<evidence type="ECO:0000313" key="3">
    <source>
        <dbReference type="Proteomes" id="UP000050277"/>
    </source>
</evidence>
<dbReference type="Proteomes" id="UP000050277">
    <property type="component" value="Unassembled WGS sequence"/>
</dbReference>
<accession>A0A0P6XTS4</accession>
<protein>
    <submittedName>
        <fullName evidence="2">Uncharacterized protein</fullName>
    </submittedName>
</protein>
<keyword evidence="3" id="KW-1185">Reference proteome</keyword>
<comment type="caution">
    <text evidence="2">The sequence shown here is derived from an EMBL/GenBank/DDBJ whole genome shotgun (WGS) entry which is preliminary data.</text>
</comment>
<feature type="region of interest" description="Disordered" evidence="1">
    <location>
        <begin position="1"/>
        <end position="24"/>
    </location>
</feature>
<reference evidence="2 3" key="1">
    <citation type="submission" date="2015-07" db="EMBL/GenBank/DDBJ databases">
        <title>Whole genome sequence of Herpetosiphon geysericola DSM 7119.</title>
        <authorList>
            <person name="Hemp J."/>
            <person name="Ward L.M."/>
            <person name="Pace L.A."/>
            <person name="Fischer W.W."/>
        </authorList>
    </citation>
    <scope>NUCLEOTIDE SEQUENCE [LARGE SCALE GENOMIC DNA]</scope>
    <source>
        <strain evidence="2 3">DSM 7119</strain>
    </source>
</reference>
<feature type="compositionally biased region" description="Polar residues" evidence="1">
    <location>
        <begin position="53"/>
        <end position="64"/>
    </location>
</feature>
<proteinExistence type="predicted"/>